<dbReference type="NCBIfam" id="TIGR00630">
    <property type="entry name" value="uvra"/>
    <property type="match status" value="1"/>
</dbReference>
<dbReference type="PANTHER" id="PTHR43152:SF3">
    <property type="entry name" value="UVRABC SYSTEM PROTEIN A"/>
    <property type="match status" value="1"/>
</dbReference>
<dbReference type="PROSITE" id="PS50893">
    <property type="entry name" value="ABC_TRANSPORTER_2"/>
    <property type="match status" value="2"/>
</dbReference>
<dbReference type="SUPFAM" id="SSF52540">
    <property type="entry name" value="P-loop containing nucleoside triphosphate hydrolases"/>
    <property type="match status" value="4"/>
</dbReference>
<feature type="domain" description="ABC transporter" evidence="17">
    <location>
        <begin position="581"/>
        <end position="910"/>
    </location>
</feature>
<dbReference type="Pfam" id="PF00005">
    <property type="entry name" value="ABC_tran"/>
    <property type="match status" value="1"/>
</dbReference>
<evidence type="ECO:0000256" key="3">
    <source>
        <dbReference type="ARBA" id="ARBA00022723"/>
    </source>
</evidence>
<evidence type="ECO:0000256" key="5">
    <source>
        <dbReference type="ARBA" id="ARBA00022741"/>
    </source>
</evidence>
<accession>A0ABP2XD59</accession>
<comment type="subcellular location">
    <subcellularLocation>
        <location evidence="1">Cytoplasm</location>
    </subcellularLocation>
</comment>
<organism evidence="18 19">
    <name type="scientific">Chlamydia ibidis 10-1398/6</name>
    <dbReference type="NCBI Taxonomy" id="1046581"/>
    <lineage>
        <taxon>Bacteria</taxon>
        <taxon>Pseudomonadati</taxon>
        <taxon>Chlamydiota</taxon>
        <taxon>Chlamydiia</taxon>
        <taxon>Chlamydiales</taxon>
        <taxon>Chlamydiaceae</taxon>
        <taxon>Chlamydia/Chlamydophila group</taxon>
        <taxon>Chlamydia</taxon>
    </lineage>
</organism>
<keyword evidence="9" id="KW-0862">Zinc</keyword>
<protein>
    <recommendedName>
        <fullName evidence="15">UvrABC system protein A</fullName>
    </recommendedName>
    <alternativeName>
        <fullName evidence="16">Excinuclease ABC subunit A</fullName>
    </alternativeName>
</protein>
<sequence length="1800" mass="198385">MSPVVISGINVRNLKNVSIEFLSGEIVLLTGVSGSGKSSLAFDTIYAAGRKRYIATLPSFFANITGTLPTPDVQEIRGLSPTIAVKQNYFTQHAHATVGSATEIFKHLALLFSLEAEARDPETKQILNLQSKEKILAILEDIPDGSQLLLLSPISSGDQKNVQELIKQGFTKIRINNETVPIYSFLSSGIENYYEAQVVVDSFVKNDKNSARLKLSALTALELGKGHCFAMINGGESLSFSTEIRSSTSQEKFTPLTPDLFSPSSIHGRCLQCQGSGLYITIDDSNLINRDLSIQQNCCSLARSSLSVVYHGIYQALADTLDFDLDTPWKDLSENIQNIFLYGGNNLILPVYLFDPSLGKKKLSHKLWRGILNDIGEKARYAADPQRHIPKGTSCNICQKCSGTGINSFALSATWHGKTFADFYHLSLGDLHTFVSSIKTYSSFVKEVLDGLTSRLSCLIDLGLSYLTPGRAVATLSGGEQERTALAQHLGSGLLGITYILDEPSIGLHPRDTQKLIEIIQRLRDQGNTVILVEHDEQMISFVDRVIDIGPGAGIFGGQVLFNGSPKQFLETSNTITSRYLRNEEKIALPKRREPPKGFLSLSGATIHNLKNISIQLPLERISAITGVSGSGKSSLINNTLVPAMQDFLDGNTTSKLSITGGDIERIVHITRDLPGRSQRSTPITYIKALDDIRELFANQTRSRHLGFTKKHFSFNLPQGACSECQGLGSSTISEDLSPLPCSVCHGKRFQSQVLEVTYQGKNISDILEMTAHEAEQFFQICPKIHEKIHTLCLLGLGHLPLGRPLSSLSGGEIQRLKLAFELLIPTQKPTLYVLDEPTTGLHTHDIKSLITILLSMTMQKHTVVIIEHNMHVIKIADHIVELGPEGGDRGGYLLASCSPEDLVNLSTPTALALRPYIQDNSSSIILSPKTPVKSSPKSITIRDAHHNNLKHIDLSIPRNCLTTVVGPSASGKYSLVFNVLYSYGNIAYAELFPTYLRQTLINKTPLPLVKDVRGLSPVISIKKTNPGKNSRHSVASALGISNSLEKLFATYGHPHIPETKEPLHKITLESIVETLLKNYENNYITITTPIELENDREFLLDTKRKEGFVKLYANGTIYDLDGPLPKKLINPAIIIQHTKITRGKASTLLSSLAIAFSASSCPILYLNVSGDPISLCYTLGWSDADGNSYPQITRKTLSPEHEEGRCPQCNGTGSIDTISLESHKSKISNYTPIELWQLFFPNSSTKDLENLLSFLGIDLSTKICDLDPKQFSILCKGKKHAKGLDHLLTQQHYCLTSSQILDSLVLPISCPLCHGFGIHPYGQNVLINGVSIIDIYKNDSQYLKTFLSSLNREYVHDLLEQLALLERVGLEYITLGQRQDSLSDGEAYRLHIAKKISTNLRDIVYLLEDPISGLHPKDQTCLIHLLRDLVESNNTVIATDRNDLLHAYTDNTIYLGPGSGPDGGSIVSALPHIDTHIPCSSISKQNLLKIEVSAHNLINLKVSIPLGSLVAIGGVSGSGKTSLLTEGIYKHAEHYLNLKGMEKEFQKILFLDSYPIVTSIRSDISTYFSIAPALREFYASLTQAKALQISPSMLSPNTKQGQCSDCLGLGYRMIDRAFYALEKQVCSVCSGFRLNPLSQEVKYEGKHFGQLLQTSIADIHSMFPFIKKIQAPINALIKARLDYLTLGQNLSSLSRSEKIAIKIAKHLYLSPKEPTLFLLDELSSSLDNLRKEELIHLLRHLVTLGHSVVYIDHDRNMLKHADYFIELGPGSGRNGGKIIFSGHPKDSKLSPTSIWKDFL</sequence>
<dbReference type="Gene3D" id="1.10.8.280">
    <property type="entry name" value="ABC transporter ATPase domain-like"/>
    <property type="match status" value="2"/>
</dbReference>
<keyword evidence="18" id="KW-0378">Hydrolase</keyword>
<evidence type="ECO:0000313" key="18">
    <source>
        <dbReference type="EMBL" id="EQM62300.1"/>
    </source>
</evidence>
<evidence type="ECO:0000256" key="6">
    <source>
        <dbReference type="ARBA" id="ARBA00022763"/>
    </source>
</evidence>
<dbReference type="Gene3D" id="3.30.1490.20">
    <property type="entry name" value="ATP-grasp fold, A domain"/>
    <property type="match status" value="2"/>
</dbReference>
<dbReference type="InterPro" id="IPR003439">
    <property type="entry name" value="ABC_transporter-like_ATP-bd"/>
</dbReference>
<keyword evidence="19" id="KW-1185">Reference proteome</keyword>
<dbReference type="Gene3D" id="1.20.1580.10">
    <property type="entry name" value="ABC transporter ATPase like domain"/>
    <property type="match status" value="4"/>
</dbReference>
<keyword evidence="12" id="KW-0238">DNA-binding</keyword>
<evidence type="ECO:0000256" key="15">
    <source>
        <dbReference type="ARBA" id="ARBA00039316"/>
    </source>
</evidence>
<dbReference type="Pfam" id="PF17755">
    <property type="entry name" value="UvrA_DNA-bind"/>
    <property type="match status" value="1"/>
</dbReference>
<evidence type="ECO:0000256" key="10">
    <source>
        <dbReference type="ARBA" id="ARBA00022840"/>
    </source>
</evidence>
<dbReference type="InterPro" id="IPR041102">
    <property type="entry name" value="UvrA_inter"/>
</dbReference>
<evidence type="ECO:0000256" key="4">
    <source>
        <dbReference type="ARBA" id="ARBA00022737"/>
    </source>
</evidence>
<keyword evidence="3" id="KW-0479">Metal-binding</keyword>
<dbReference type="Proteomes" id="UP000016064">
    <property type="component" value="Unassembled WGS sequence"/>
</dbReference>
<evidence type="ECO:0000256" key="16">
    <source>
        <dbReference type="ARBA" id="ARBA00042156"/>
    </source>
</evidence>
<evidence type="ECO:0000256" key="13">
    <source>
        <dbReference type="ARBA" id="ARBA00023204"/>
    </source>
</evidence>
<evidence type="ECO:0000256" key="2">
    <source>
        <dbReference type="ARBA" id="ARBA00022490"/>
    </source>
</evidence>
<keyword evidence="7" id="KW-0228">DNA excision</keyword>
<evidence type="ECO:0000256" key="1">
    <source>
        <dbReference type="ARBA" id="ARBA00004496"/>
    </source>
</evidence>
<dbReference type="Gene3D" id="3.40.50.300">
    <property type="entry name" value="P-loop containing nucleotide triphosphate hydrolases"/>
    <property type="match status" value="4"/>
</dbReference>
<evidence type="ECO:0000256" key="9">
    <source>
        <dbReference type="ARBA" id="ARBA00022833"/>
    </source>
</evidence>
<evidence type="ECO:0000256" key="11">
    <source>
        <dbReference type="ARBA" id="ARBA00022881"/>
    </source>
</evidence>
<feature type="domain" description="ABC transporter" evidence="17">
    <location>
        <begin position="1483"/>
        <end position="1795"/>
    </location>
</feature>
<dbReference type="InterPro" id="IPR013815">
    <property type="entry name" value="ATP_grasp_subdomain_1"/>
</dbReference>
<keyword evidence="8" id="KW-0863">Zinc-finger</keyword>
<dbReference type="InterPro" id="IPR041552">
    <property type="entry name" value="UvrA_DNA-bd"/>
</dbReference>
<keyword evidence="5" id="KW-0547">Nucleotide-binding</keyword>
<comment type="caution">
    <text evidence="18">The sequence shown here is derived from an EMBL/GenBank/DDBJ whole genome shotgun (WGS) entry which is preliminary data.</text>
</comment>
<gene>
    <name evidence="18" type="primary">uvrA</name>
    <name evidence="18" type="ORF">H359_0759</name>
</gene>
<dbReference type="GO" id="GO:0016787">
    <property type="term" value="F:hydrolase activity"/>
    <property type="evidence" value="ECO:0007669"/>
    <property type="project" value="UniProtKB-KW"/>
</dbReference>
<comment type="similarity">
    <text evidence="14">Belongs to the ABC transporter superfamily. UvrA family.</text>
</comment>
<evidence type="ECO:0000256" key="14">
    <source>
        <dbReference type="ARBA" id="ARBA00038000"/>
    </source>
</evidence>
<dbReference type="InterPro" id="IPR027417">
    <property type="entry name" value="P-loop_NTPase"/>
</dbReference>
<reference evidence="18 19" key="1">
    <citation type="submission" date="2013-07" db="EMBL/GenBank/DDBJ databases">
        <title>Isolation of a new Chlamydia species from the feral Sacred Ibis (Threskiornis aethiopicus): Chlamydia ibidis.</title>
        <authorList>
            <person name="Vorimore F."/>
            <person name="Hsia R.-C."/>
            <person name="Huot-Creasy H."/>
            <person name="Bastian S."/>
            <person name="Deruyter L."/>
            <person name="Passet A."/>
            <person name="Sachse K."/>
            <person name="Bavoil P."/>
            <person name="Myers G."/>
            <person name="Laroucau K."/>
        </authorList>
    </citation>
    <scope>NUCLEOTIDE SEQUENCE [LARGE SCALE GENOMIC DNA]</scope>
    <source>
        <strain evidence="18 19">10-1398/6</strain>
    </source>
</reference>
<keyword evidence="4" id="KW-0677">Repeat</keyword>
<evidence type="ECO:0000313" key="19">
    <source>
        <dbReference type="Proteomes" id="UP000016064"/>
    </source>
</evidence>
<proteinExistence type="inferred from homology"/>
<keyword evidence="13" id="KW-0234">DNA repair</keyword>
<dbReference type="InterPro" id="IPR004602">
    <property type="entry name" value="UvrA"/>
</dbReference>
<evidence type="ECO:0000259" key="17">
    <source>
        <dbReference type="PROSITE" id="PS50893"/>
    </source>
</evidence>
<keyword evidence="6" id="KW-0227">DNA damage</keyword>
<dbReference type="EMBL" id="APJW01000003">
    <property type="protein sequence ID" value="EQM62300.1"/>
    <property type="molecule type" value="Genomic_DNA"/>
</dbReference>
<dbReference type="InterPro" id="IPR003593">
    <property type="entry name" value="AAA+_ATPase"/>
</dbReference>
<dbReference type="Pfam" id="PF17760">
    <property type="entry name" value="UvrA_inter"/>
    <property type="match status" value="2"/>
</dbReference>
<keyword evidence="11" id="KW-0267">Excision nuclease</keyword>
<evidence type="ECO:0000256" key="8">
    <source>
        <dbReference type="ARBA" id="ARBA00022771"/>
    </source>
</evidence>
<keyword evidence="2" id="KW-0963">Cytoplasm</keyword>
<dbReference type="PANTHER" id="PTHR43152">
    <property type="entry name" value="UVRABC SYSTEM PROTEIN A"/>
    <property type="match status" value="1"/>
</dbReference>
<evidence type="ECO:0000256" key="12">
    <source>
        <dbReference type="ARBA" id="ARBA00023125"/>
    </source>
</evidence>
<dbReference type="SMART" id="SM00382">
    <property type="entry name" value="AAA"/>
    <property type="match status" value="3"/>
</dbReference>
<name>A0ABP2XD59_9CHLA</name>
<keyword evidence="10" id="KW-0067">ATP-binding</keyword>
<evidence type="ECO:0000256" key="7">
    <source>
        <dbReference type="ARBA" id="ARBA00022769"/>
    </source>
</evidence>